<dbReference type="OrthoDB" id="8456019at2"/>
<evidence type="ECO:0000313" key="1">
    <source>
        <dbReference type="EMBL" id="CCQ47184.1"/>
    </source>
</evidence>
<dbReference type="Proteomes" id="UP000035722">
    <property type="component" value="Unassembled WGS sequence"/>
</dbReference>
<proteinExistence type="predicted"/>
<accession>A0A024H5Y9</accession>
<evidence type="ECO:0000313" key="2">
    <source>
        <dbReference type="Proteomes" id="UP000035722"/>
    </source>
</evidence>
<name>A0A024H5Y9_9MICC</name>
<organism evidence="1 2">
    <name type="scientific">Pseudarthrobacter siccitolerans</name>
    <dbReference type="NCBI Taxonomy" id="861266"/>
    <lineage>
        <taxon>Bacteria</taxon>
        <taxon>Bacillati</taxon>
        <taxon>Actinomycetota</taxon>
        <taxon>Actinomycetes</taxon>
        <taxon>Micrococcales</taxon>
        <taxon>Micrococcaceae</taxon>
        <taxon>Pseudarthrobacter</taxon>
    </lineage>
</organism>
<protein>
    <submittedName>
        <fullName evidence="1">Uncharacterized protein</fullName>
    </submittedName>
</protein>
<reference evidence="2" key="1">
    <citation type="journal article" date="2014" name="Genome Announc.">
        <title>Genome Sequence of Arthrobacter siccitolerans 4J27, a Xeroprotectant-Producing Desiccation-Tolerant Microorganism.</title>
        <authorList>
            <person name="Manzanera M."/>
            <person name="Santa-Cruz-Calvo L."/>
            <person name="Vilchez J.I."/>
            <person name="Garcia-Fontana C."/>
            <person name="Silva-Castro G.A."/>
            <person name="Calvo C."/>
            <person name="Gonzalez-Lopez J."/>
        </authorList>
    </citation>
    <scope>NUCLEOTIDE SEQUENCE [LARGE SCALE GENOMIC DNA]</scope>
    <source>
        <strain evidence="2">4J27</strain>
    </source>
</reference>
<dbReference type="EMBL" id="CAQI01000048">
    <property type="protein sequence ID" value="CCQ47184.1"/>
    <property type="molecule type" value="Genomic_DNA"/>
</dbReference>
<keyword evidence="2" id="KW-1185">Reference proteome</keyword>
<dbReference type="RefSeq" id="WP_050056060.1">
    <property type="nucleotide sequence ID" value="NZ_CAQI01000048.1"/>
</dbReference>
<gene>
    <name evidence="1" type="ORF">ARTSIC4J27_3164</name>
</gene>
<dbReference type="STRING" id="861266.ARTSIC4J27_3164"/>
<sequence length="376" mass="42036">MTSESVPAEGVENFLDFKLSGGRFEVDGFPLDAMGELANYQRLLFEVAKDLWRSKNPNKKTLPRHFEDQLRLGLKVVRNGSAVPVAVRPRELELQGQPDLLAESKEFINAAFEKIVQDFELPAGLSPDTISAFKAIARDLDSKESYQFRQGTEEAVVYNTRLRRRLLGQLDDAPPKSSGVLVGNIKSLDPFDQTFVLRTAAGGEIPGEYSDVARFEELHEAMNLPTDAAWVRLRCEFSIKHGKRKDRVVRIHDVENFESFDVQKGPLSVELAELASLNPGWLDGDGEIIELPSIEFARDLLGTLQEERLAQPAVFPTEAGGVQLEWLSQQRHIAITVEPDLTIEAFFLDASTDSRELANPVGIAAVRDFVRRHLNV</sequence>
<comment type="caution">
    <text evidence="1">The sequence shown here is derived from an EMBL/GenBank/DDBJ whole genome shotgun (WGS) entry which is preliminary data.</text>
</comment>
<dbReference type="AlphaFoldDB" id="A0A024H5Y9"/>